<comment type="similarity">
    <text evidence="7">Belongs to the binding-protein-dependent transport system permease family.</text>
</comment>
<evidence type="ECO:0000259" key="8">
    <source>
        <dbReference type="PROSITE" id="PS50928"/>
    </source>
</evidence>
<keyword evidence="6 7" id="KW-0472">Membrane</keyword>
<dbReference type="PANTHER" id="PTHR30614:SF41">
    <property type="entry name" value="INNER MEMBRANE AMINO-ACID ABC TRANSPORTER PERMEASE PROTEIN YHDY"/>
    <property type="match status" value="1"/>
</dbReference>
<feature type="transmembrane region" description="Helical" evidence="7">
    <location>
        <begin position="56"/>
        <end position="80"/>
    </location>
</feature>
<protein>
    <submittedName>
        <fullName evidence="9">Glutamate transport membrane-spanning protein</fullName>
    </submittedName>
</protein>
<evidence type="ECO:0000256" key="2">
    <source>
        <dbReference type="ARBA" id="ARBA00022448"/>
    </source>
</evidence>
<feature type="domain" description="ABC transmembrane type-1" evidence="8">
    <location>
        <begin position="21"/>
        <end position="211"/>
    </location>
</feature>
<keyword evidence="3" id="KW-1003">Cell membrane</keyword>
<evidence type="ECO:0000256" key="4">
    <source>
        <dbReference type="ARBA" id="ARBA00022692"/>
    </source>
</evidence>
<dbReference type="NCBIfam" id="TIGR01726">
    <property type="entry name" value="HEQRo_perm_3TM"/>
    <property type="match status" value="1"/>
</dbReference>
<dbReference type="InterPro" id="IPR010065">
    <property type="entry name" value="AA_ABC_transptr_permease_3TM"/>
</dbReference>
<organism evidence="9 10">
    <name type="scientific">Brockia lithotrophica</name>
    <dbReference type="NCBI Taxonomy" id="933949"/>
    <lineage>
        <taxon>Bacteria</taxon>
        <taxon>Bacillati</taxon>
        <taxon>Bacillota</taxon>
        <taxon>Bacilli</taxon>
        <taxon>Bacillales</taxon>
        <taxon>Bacillales Family X. Incertae Sedis</taxon>
        <taxon>Brockia</taxon>
    </lineage>
</organism>
<reference evidence="9 10" key="1">
    <citation type="submission" date="2017-08" db="EMBL/GenBank/DDBJ databases">
        <title>Burning lignite coal seam in the remote Altai Mountains harbors a hydrogen-driven thermophilic microbial community.</title>
        <authorList>
            <person name="Kadnikov V.V."/>
            <person name="Mardanov A.V."/>
            <person name="Ivasenko D."/>
            <person name="Beletsky A.V."/>
            <person name="Karnachuk O.V."/>
            <person name="Ravin N.V."/>
        </authorList>
    </citation>
    <scope>NUCLEOTIDE SEQUENCE [LARGE SCALE GENOMIC DNA]</scope>
    <source>
        <strain evidence="9">AL31</strain>
    </source>
</reference>
<dbReference type="AlphaFoldDB" id="A0A2T5G7P9"/>
<dbReference type="InterPro" id="IPR000515">
    <property type="entry name" value="MetI-like"/>
</dbReference>
<evidence type="ECO:0000256" key="1">
    <source>
        <dbReference type="ARBA" id="ARBA00004651"/>
    </source>
</evidence>
<dbReference type="PANTHER" id="PTHR30614">
    <property type="entry name" value="MEMBRANE COMPONENT OF AMINO ACID ABC TRANSPORTER"/>
    <property type="match status" value="1"/>
</dbReference>
<dbReference type="GO" id="GO:0022857">
    <property type="term" value="F:transmembrane transporter activity"/>
    <property type="evidence" value="ECO:0007669"/>
    <property type="project" value="InterPro"/>
</dbReference>
<evidence type="ECO:0000256" key="5">
    <source>
        <dbReference type="ARBA" id="ARBA00022989"/>
    </source>
</evidence>
<name>A0A2T5G7P9_9BACL</name>
<feature type="transmembrane region" description="Helical" evidence="7">
    <location>
        <begin position="20"/>
        <end position="44"/>
    </location>
</feature>
<keyword evidence="4 7" id="KW-0812">Transmembrane</keyword>
<dbReference type="InterPro" id="IPR035906">
    <property type="entry name" value="MetI-like_sf"/>
</dbReference>
<evidence type="ECO:0000313" key="9">
    <source>
        <dbReference type="EMBL" id="PTQ52215.1"/>
    </source>
</evidence>
<feature type="transmembrane region" description="Helical" evidence="7">
    <location>
        <begin position="188"/>
        <end position="207"/>
    </location>
</feature>
<dbReference type="SUPFAM" id="SSF161098">
    <property type="entry name" value="MetI-like"/>
    <property type="match status" value="1"/>
</dbReference>
<dbReference type="InterPro" id="IPR043429">
    <property type="entry name" value="ArtM/GltK/GlnP/TcyL/YhdX-like"/>
</dbReference>
<evidence type="ECO:0000313" key="10">
    <source>
        <dbReference type="Proteomes" id="UP000244016"/>
    </source>
</evidence>
<evidence type="ECO:0000256" key="7">
    <source>
        <dbReference type="RuleBase" id="RU363032"/>
    </source>
</evidence>
<dbReference type="PROSITE" id="PS50928">
    <property type="entry name" value="ABC_TM1"/>
    <property type="match status" value="1"/>
</dbReference>
<dbReference type="EMBL" id="PEBW01000003">
    <property type="protein sequence ID" value="PTQ52215.1"/>
    <property type="molecule type" value="Genomic_DNA"/>
</dbReference>
<evidence type="ECO:0000256" key="6">
    <source>
        <dbReference type="ARBA" id="ARBA00023136"/>
    </source>
</evidence>
<dbReference type="Gene3D" id="1.10.3720.10">
    <property type="entry name" value="MetI-like"/>
    <property type="match status" value="1"/>
</dbReference>
<keyword evidence="5 7" id="KW-1133">Transmembrane helix</keyword>
<sequence length="221" mass="24206">MIEAWLEALQPAHLNFLLQGFQITLEVALISIALSYAIGILLGATRYLGVPGLSPLFTVAVEILRNLPILYLLIFARFVLPTFGIRLDPFWSAVVGLTAFEAAMISEIVRAGLASVDRGQIEAATASGLTRLQILRYIALPQALVRMIPPTVSQFISLLKDTSLAVAISLPELMHNAQIIYNGDPVKYVLPILAATAILYFGVNFLLSQIAHVLERRLLRT</sequence>
<dbReference type="GO" id="GO:0006865">
    <property type="term" value="P:amino acid transport"/>
    <property type="evidence" value="ECO:0007669"/>
    <property type="project" value="TreeGrafter"/>
</dbReference>
<keyword evidence="2 7" id="KW-0813">Transport</keyword>
<dbReference type="Proteomes" id="UP000244016">
    <property type="component" value="Unassembled WGS sequence"/>
</dbReference>
<evidence type="ECO:0000256" key="3">
    <source>
        <dbReference type="ARBA" id="ARBA00022475"/>
    </source>
</evidence>
<comment type="subcellular location">
    <subcellularLocation>
        <location evidence="1 7">Cell membrane</location>
        <topology evidence="1 7">Multi-pass membrane protein</topology>
    </subcellularLocation>
</comment>
<dbReference type="CDD" id="cd06261">
    <property type="entry name" value="TM_PBP2"/>
    <property type="match status" value="1"/>
</dbReference>
<proteinExistence type="inferred from homology"/>
<accession>A0A2T5G7P9</accession>
<comment type="caution">
    <text evidence="9">The sequence shown here is derived from an EMBL/GenBank/DDBJ whole genome shotgun (WGS) entry which is preliminary data.</text>
</comment>
<dbReference type="Pfam" id="PF00528">
    <property type="entry name" value="BPD_transp_1"/>
    <property type="match status" value="1"/>
</dbReference>
<dbReference type="GO" id="GO:0043190">
    <property type="term" value="C:ATP-binding cassette (ABC) transporter complex"/>
    <property type="evidence" value="ECO:0007669"/>
    <property type="project" value="InterPro"/>
</dbReference>
<gene>
    <name evidence="9" type="ORF">BLITH_1182</name>
</gene>